<dbReference type="Proteomes" id="UP001063166">
    <property type="component" value="Unassembled WGS sequence"/>
</dbReference>
<dbReference type="PROSITE" id="PS50865">
    <property type="entry name" value="ZF_MYND_2"/>
    <property type="match status" value="1"/>
</dbReference>
<keyword evidence="2 4" id="KW-0863">Zinc-finger</keyword>
<dbReference type="Pfam" id="PF01753">
    <property type="entry name" value="zf-MYND"/>
    <property type="match status" value="1"/>
</dbReference>
<comment type="caution">
    <text evidence="6">The sequence shown here is derived from an EMBL/GenBank/DDBJ whole genome shotgun (WGS) entry which is preliminary data.</text>
</comment>
<sequence>MWCSRCQSAWYCSPQHLHDDWKRHRTECIPAQTSNPGYTMNMIATPPPAEPQYITVSAILFAPEEERPRIITVSCRPSHKPSQGMCPIPLVQSHFPDGQTEGIVLTQGLNGEPLRFPLHLWYSPTALVKSGPINRAIYHITSGAAPKAWATPTQAPTIFRLSQLIFSLTSEGTGALKAL</sequence>
<protein>
    <submittedName>
        <fullName evidence="6">MYND finger</fullName>
    </submittedName>
</protein>
<organism evidence="6 7">
    <name type="scientific">Lyophyllum shimeji</name>
    <name type="common">Hon-shimeji</name>
    <name type="synonym">Tricholoma shimeji</name>
    <dbReference type="NCBI Taxonomy" id="47721"/>
    <lineage>
        <taxon>Eukaryota</taxon>
        <taxon>Fungi</taxon>
        <taxon>Dikarya</taxon>
        <taxon>Basidiomycota</taxon>
        <taxon>Agaricomycotina</taxon>
        <taxon>Agaricomycetes</taxon>
        <taxon>Agaricomycetidae</taxon>
        <taxon>Agaricales</taxon>
        <taxon>Tricholomatineae</taxon>
        <taxon>Lyophyllaceae</taxon>
        <taxon>Lyophyllum</taxon>
    </lineage>
</organism>
<evidence type="ECO:0000256" key="2">
    <source>
        <dbReference type="ARBA" id="ARBA00022771"/>
    </source>
</evidence>
<evidence type="ECO:0000256" key="1">
    <source>
        <dbReference type="ARBA" id="ARBA00022723"/>
    </source>
</evidence>
<dbReference type="EMBL" id="BRPK01000013">
    <property type="protein sequence ID" value="GLB43385.1"/>
    <property type="molecule type" value="Genomic_DNA"/>
</dbReference>
<feature type="domain" description="MYND-type" evidence="5">
    <location>
        <begin position="1"/>
        <end position="28"/>
    </location>
</feature>
<evidence type="ECO:0000313" key="6">
    <source>
        <dbReference type="EMBL" id="GLB43385.1"/>
    </source>
</evidence>
<dbReference type="Gene3D" id="6.10.140.2220">
    <property type="match status" value="1"/>
</dbReference>
<keyword evidence="7" id="KW-1185">Reference proteome</keyword>
<evidence type="ECO:0000259" key="5">
    <source>
        <dbReference type="PROSITE" id="PS50865"/>
    </source>
</evidence>
<proteinExistence type="predicted"/>
<reference evidence="6" key="1">
    <citation type="submission" date="2022-07" db="EMBL/GenBank/DDBJ databases">
        <title>The genome of Lyophyllum shimeji provides insight into the initial evolution of ectomycorrhizal fungal genome.</title>
        <authorList>
            <person name="Kobayashi Y."/>
            <person name="Shibata T."/>
            <person name="Hirakawa H."/>
            <person name="Shigenobu S."/>
            <person name="Nishiyama T."/>
            <person name="Yamada A."/>
            <person name="Hasebe M."/>
            <person name="Kawaguchi M."/>
        </authorList>
    </citation>
    <scope>NUCLEOTIDE SEQUENCE</scope>
    <source>
        <strain evidence="6">AT787</strain>
    </source>
</reference>
<keyword evidence="1" id="KW-0479">Metal-binding</keyword>
<name>A0A9P3PWP2_LYOSH</name>
<dbReference type="OrthoDB" id="437457at2759"/>
<dbReference type="AlphaFoldDB" id="A0A9P3PWP2"/>
<dbReference type="InterPro" id="IPR002893">
    <property type="entry name" value="Znf_MYND"/>
</dbReference>
<dbReference type="GO" id="GO:0008270">
    <property type="term" value="F:zinc ion binding"/>
    <property type="evidence" value="ECO:0007669"/>
    <property type="project" value="UniProtKB-KW"/>
</dbReference>
<gene>
    <name evidence="6" type="ORF">LshimejAT787_1302860</name>
</gene>
<evidence type="ECO:0000313" key="7">
    <source>
        <dbReference type="Proteomes" id="UP001063166"/>
    </source>
</evidence>
<evidence type="ECO:0000256" key="3">
    <source>
        <dbReference type="ARBA" id="ARBA00022833"/>
    </source>
</evidence>
<keyword evidence="3" id="KW-0862">Zinc</keyword>
<accession>A0A9P3PWP2</accession>
<dbReference type="SUPFAM" id="SSF144232">
    <property type="entry name" value="HIT/MYND zinc finger-like"/>
    <property type="match status" value="1"/>
</dbReference>
<evidence type="ECO:0000256" key="4">
    <source>
        <dbReference type="PROSITE-ProRule" id="PRU00134"/>
    </source>
</evidence>